<dbReference type="Proteomes" id="UP000887540">
    <property type="component" value="Unplaced"/>
</dbReference>
<evidence type="ECO:0000313" key="2">
    <source>
        <dbReference type="WBParaSite" id="ACRNAN_Path_126.g443.t1"/>
    </source>
</evidence>
<dbReference type="WBParaSite" id="ACRNAN_Path_126.g443.t1">
    <property type="protein sequence ID" value="ACRNAN_Path_126.g443.t1"/>
    <property type="gene ID" value="ACRNAN_Path_126.g443"/>
</dbReference>
<sequence length="66" mass="8057">MEEQILQLCYPDMEERILQLCYPDMVEQFYRDMAKDRQIQECFLTTMKFKLMEETKCCFVDNSLEA</sequence>
<keyword evidence="1" id="KW-1185">Reference proteome</keyword>
<accession>A0A914BY31</accession>
<proteinExistence type="predicted"/>
<organism evidence="1 2">
    <name type="scientific">Acrobeloides nanus</name>
    <dbReference type="NCBI Taxonomy" id="290746"/>
    <lineage>
        <taxon>Eukaryota</taxon>
        <taxon>Metazoa</taxon>
        <taxon>Ecdysozoa</taxon>
        <taxon>Nematoda</taxon>
        <taxon>Chromadorea</taxon>
        <taxon>Rhabditida</taxon>
        <taxon>Tylenchina</taxon>
        <taxon>Cephalobomorpha</taxon>
        <taxon>Cephaloboidea</taxon>
        <taxon>Cephalobidae</taxon>
        <taxon>Acrobeloides</taxon>
    </lineage>
</organism>
<reference evidence="2" key="1">
    <citation type="submission" date="2022-11" db="UniProtKB">
        <authorList>
            <consortium name="WormBaseParasite"/>
        </authorList>
    </citation>
    <scope>IDENTIFICATION</scope>
</reference>
<dbReference type="AlphaFoldDB" id="A0A914BY31"/>
<name>A0A914BY31_9BILA</name>
<protein>
    <submittedName>
        <fullName evidence="2">Uncharacterized protein</fullName>
    </submittedName>
</protein>
<evidence type="ECO:0000313" key="1">
    <source>
        <dbReference type="Proteomes" id="UP000887540"/>
    </source>
</evidence>